<dbReference type="Proteomes" id="UP000003434">
    <property type="component" value="Unassembled WGS sequence"/>
</dbReference>
<reference evidence="1 2" key="1">
    <citation type="submission" date="2010-12" db="EMBL/GenBank/DDBJ databases">
        <authorList>
            <person name="Muzny D."/>
            <person name="Qin X."/>
            <person name="Deng J."/>
            <person name="Jiang H."/>
            <person name="Liu Y."/>
            <person name="Qu J."/>
            <person name="Song X.-Z."/>
            <person name="Zhang L."/>
            <person name="Thornton R."/>
            <person name="Coyle M."/>
            <person name="Francisco L."/>
            <person name="Jackson L."/>
            <person name="Javaid M."/>
            <person name="Korchina V."/>
            <person name="Kovar C."/>
            <person name="Mata R."/>
            <person name="Mathew T."/>
            <person name="Ngo R."/>
            <person name="Nguyen L."/>
            <person name="Nguyen N."/>
            <person name="Okwuonu G."/>
            <person name="Ongeri F."/>
            <person name="Pham C."/>
            <person name="Simmons D."/>
            <person name="Wilczek-Boney K."/>
            <person name="Hale W."/>
            <person name="Jakkamsetti A."/>
            <person name="Pham P."/>
            <person name="Ruth R."/>
            <person name="San Lucas F."/>
            <person name="Warren J."/>
            <person name="Zhang J."/>
            <person name="Zhao Z."/>
            <person name="Zhou C."/>
            <person name="Zhu D."/>
            <person name="Lee S."/>
            <person name="Bess C."/>
            <person name="Blankenburg K."/>
            <person name="Forbes L."/>
            <person name="Fu Q."/>
            <person name="Gubbala S."/>
            <person name="Hirani K."/>
            <person name="Jayaseelan J.C."/>
            <person name="Lara F."/>
            <person name="Munidasa M."/>
            <person name="Palculict T."/>
            <person name="Patil S."/>
            <person name="Pu L.-L."/>
            <person name="Saada N."/>
            <person name="Tang L."/>
            <person name="Weissenberger G."/>
            <person name="Zhu Y."/>
            <person name="Hemphill L."/>
            <person name="Shang Y."/>
            <person name="Youmans B."/>
            <person name="Ayvaz T."/>
            <person name="Ross M."/>
            <person name="Santibanez J."/>
            <person name="Aqrawi P."/>
            <person name="Gross S."/>
            <person name="Joshi V."/>
            <person name="Fowler G."/>
            <person name="Nazareth L."/>
            <person name="Reid J."/>
            <person name="Worley K."/>
            <person name="Petrosino J."/>
            <person name="Highlander S."/>
            <person name="Gibbs R."/>
        </authorList>
    </citation>
    <scope>NUCLEOTIDE SEQUENCE [LARGE SCALE GENOMIC DNA]</scope>
    <source>
        <strain evidence="1 2">DSM 3986</strain>
    </source>
</reference>
<evidence type="ECO:0000313" key="2">
    <source>
        <dbReference type="Proteomes" id="UP000003434"/>
    </source>
</evidence>
<organism evidence="1 2">
    <name type="scientific">Lachnoanaerobaculum saburreum DSM 3986</name>
    <dbReference type="NCBI Taxonomy" id="887325"/>
    <lineage>
        <taxon>Bacteria</taxon>
        <taxon>Bacillati</taxon>
        <taxon>Bacillota</taxon>
        <taxon>Clostridia</taxon>
        <taxon>Lachnospirales</taxon>
        <taxon>Lachnospiraceae</taxon>
        <taxon>Lachnoanaerobaculum</taxon>
    </lineage>
</organism>
<feature type="non-terminal residue" evidence="1">
    <location>
        <position position="61"/>
    </location>
</feature>
<dbReference type="AlphaFoldDB" id="E6LS95"/>
<dbReference type="EMBL" id="AEPW01000108">
    <property type="protein sequence ID" value="EFU75268.1"/>
    <property type="molecule type" value="Genomic_DNA"/>
</dbReference>
<sequence>MCKALKFPRSTYYKDLICEPSNKRKEHVPVDDLHLLPWSNCLLRKNQILISLPHRRYFQDK</sequence>
<evidence type="ECO:0000313" key="1">
    <source>
        <dbReference type="EMBL" id="EFU75268.1"/>
    </source>
</evidence>
<gene>
    <name evidence="1" type="ORF">HMPREF0381_2830</name>
</gene>
<protein>
    <submittedName>
        <fullName evidence="1">Uncharacterized protein</fullName>
    </submittedName>
</protein>
<proteinExistence type="predicted"/>
<comment type="caution">
    <text evidence="1">The sequence shown here is derived from an EMBL/GenBank/DDBJ whole genome shotgun (WGS) entry which is preliminary data.</text>
</comment>
<accession>E6LS95</accession>
<name>E6LS95_9FIRM</name>
<dbReference type="HOGENOM" id="CLU_2928048_0_0_9"/>